<dbReference type="PROSITE" id="PS00840">
    <property type="entry name" value="SUMT_2"/>
    <property type="match status" value="1"/>
</dbReference>
<keyword evidence="2 6" id="KW-0489">Methyltransferase</keyword>
<dbReference type="FunFam" id="3.40.1010.10:FF:000001">
    <property type="entry name" value="Siroheme synthase"/>
    <property type="match status" value="1"/>
</dbReference>
<evidence type="ECO:0000256" key="7">
    <source>
        <dbReference type="SAM" id="Phobius"/>
    </source>
</evidence>
<gene>
    <name evidence="9" type="ORF">P43SY_001870</name>
</gene>
<organism evidence="9 10">
    <name type="scientific">Pythium insidiosum</name>
    <name type="common">Pythiosis disease agent</name>
    <dbReference type="NCBI Taxonomy" id="114742"/>
    <lineage>
        <taxon>Eukaryota</taxon>
        <taxon>Sar</taxon>
        <taxon>Stramenopiles</taxon>
        <taxon>Oomycota</taxon>
        <taxon>Peronosporomycetes</taxon>
        <taxon>Pythiales</taxon>
        <taxon>Pythiaceae</taxon>
        <taxon>Pythium</taxon>
    </lineage>
</organism>
<dbReference type="NCBIfam" id="NF004790">
    <property type="entry name" value="PRK06136.1"/>
    <property type="match status" value="1"/>
</dbReference>
<keyword evidence="3 6" id="KW-0808">Transferase</keyword>
<dbReference type="InterPro" id="IPR014776">
    <property type="entry name" value="4pyrrole_Mease_sub2"/>
</dbReference>
<evidence type="ECO:0000256" key="5">
    <source>
        <dbReference type="ARBA" id="ARBA00023244"/>
    </source>
</evidence>
<evidence type="ECO:0000256" key="6">
    <source>
        <dbReference type="RuleBase" id="RU003960"/>
    </source>
</evidence>
<proteinExistence type="inferred from homology"/>
<name>A0AAD5Q645_PYTIN</name>
<evidence type="ECO:0000313" key="9">
    <source>
        <dbReference type="EMBL" id="KAJ0399286.1"/>
    </source>
</evidence>
<keyword evidence="7" id="KW-0472">Membrane</keyword>
<dbReference type="InterPro" id="IPR035996">
    <property type="entry name" value="4pyrrol_Methylase_sf"/>
</dbReference>
<sequence length="310" mass="32429">MPLRDAVVGAACGALLSVLVSHVVAPALQRRRERAALLASASASASVSSSSSSSTCPRGKVFLVGAGPGDLGLLTVRAQQLLRVATVLVVDDLVARDALSPLLARDCEVAYVGKRGGKADSTPQTDIDALLVARCRAGALVVRLKGGDPMVFGRVFSEIRALVQTRCAFEVVPGISSALAAPAAAHIPITHKTESRSFLVVSLHKPDEMDFALLAQIETLVVLMATRTLRTVAERLVAHGRAPETPVALVHNGTLPTQVTLRGTLADIAERASGRSYSPAIIVIGTVAKYAELSEYVEPDDADETDDATV</sequence>
<keyword evidence="7" id="KW-1133">Transmembrane helix</keyword>
<dbReference type="AlphaFoldDB" id="A0AAD5Q645"/>
<dbReference type="InterPro" id="IPR006366">
    <property type="entry name" value="CobA/CysG_C"/>
</dbReference>
<dbReference type="InterPro" id="IPR014777">
    <property type="entry name" value="4pyrrole_Mease_sub1"/>
</dbReference>
<keyword evidence="10" id="KW-1185">Reference proteome</keyword>
<evidence type="ECO:0000256" key="1">
    <source>
        <dbReference type="ARBA" id="ARBA00012162"/>
    </source>
</evidence>
<accession>A0AAD5Q645</accession>
<evidence type="ECO:0000256" key="2">
    <source>
        <dbReference type="ARBA" id="ARBA00022603"/>
    </source>
</evidence>
<keyword evidence="7" id="KW-0812">Transmembrane</keyword>
<comment type="caution">
    <text evidence="9">The sequence shown here is derived from an EMBL/GenBank/DDBJ whole genome shotgun (WGS) entry which is preliminary data.</text>
</comment>
<dbReference type="PANTHER" id="PTHR45790">
    <property type="entry name" value="SIROHEME SYNTHASE-RELATED"/>
    <property type="match status" value="1"/>
</dbReference>
<dbReference type="SUPFAM" id="SSF53790">
    <property type="entry name" value="Tetrapyrrole methylase"/>
    <property type="match status" value="1"/>
</dbReference>
<dbReference type="InterPro" id="IPR003043">
    <property type="entry name" value="Uropor_MeTrfase_CS"/>
</dbReference>
<dbReference type="Gene3D" id="3.40.1010.10">
    <property type="entry name" value="Cobalt-precorrin-4 Transmethylase, Domain 1"/>
    <property type="match status" value="1"/>
</dbReference>
<dbReference type="InterPro" id="IPR050161">
    <property type="entry name" value="Siro_Cobalamin_biosynth"/>
</dbReference>
<dbReference type="Proteomes" id="UP001209570">
    <property type="component" value="Unassembled WGS sequence"/>
</dbReference>
<dbReference type="NCBIfam" id="TIGR01469">
    <property type="entry name" value="cobA_cysG_Cterm"/>
    <property type="match status" value="1"/>
</dbReference>
<dbReference type="GO" id="GO:0019354">
    <property type="term" value="P:siroheme biosynthetic process"/>
    <property type="evidence" value="ECO:0007669"/>
    <property type="project" value="InterPro"/>
</dbReference>
<evidence type="ECO:0000256" key="3">
    <source>
        <dbReference type="ARBA" id="ARBA00022679"/>
    </source>
</evidence>
<feature type="domain" description="Tetrapyrrole methylase" evidence="8">
    <location>
        <begin position="60"/>
        <end position="268"/>
    </location>
</feature>
<protein>
    <recommendedName>
        <fullName evidence="1">uroporphyrinogen-III C-methyltransferase</fullName>
        <ecNumber evidence="1">2.1.1.107</ecNumber>
    </recommendedName>
</protein>
<keyword evidence="4" id="KW-0949">S-adenosyl-L-methionine</keyword>
<dbReference type="Gene3D" id="3.30.950.10">
    <property type="entry name" value="Methyltransferase, Cobalt-precorrin-4 Transmethylase, Domain 2"/>
    <property type="match status" value="1"/>
</dbReference>
<dbReference type="PANTHER" id="PTHR45790:SF3">
    <property type="entry name" value="S-ADENOSYL-L-METHIONINE-DEPENDENT UROPORPHYRINOGEN III METHYLTRANSFERASE, CHLOROPLASTIC"/>
    <property type="match status" value="1"/>
</dbReference>
<dbReference type="CDD" id="cd11642">
    <property type="entry name" value="SUMT"/>
    <property type="match status" value="1"/>
</dbReference>
<dbReference type="EMBL" id="JAKCXM010000188">
    <property type="protein sequence ID" value="KAJ0399286.1"/>
    <property type="molecule type" value="Genomic_DNA"/>
</dbReference>
<dbReference type="InterPro" id="IPR000878">
    <property type="entry name" value="4pyrrol_Mease"/>
</dbReference>
<dbReference type="PROSITE" id="PS00839">
    <property type="entry name" value="SUMT_1"/>
    <property type="match status" value="1"/>
</dbReference>
<feature type="transmembrane region" description="Helical" evidence="7">
    <location>
        <begin position="6"/>
        <end position="28"/>
    </location>
</feature>
<dbReference type="Pfam" id="PF00590">
    <property type="entry name" value="TP_methylase"/>
    <property type="match status" value="1"/>
</dbReference>
<evidence type="ECO:0000256" key="4">
    <source>
        <dbReference type="ARBA" id="ARBA00022691"/>
    </source>
</evidence>
<reference evidence="9" key="1">
    <citation type="submission" date="2021-12" db="EMBL/GenBank/DDBJ databases">
        <title>Prjna785345.</title>
        <authorList>
            <person name="Rujirawat T."/>
            <person name="Krajaejun T."/>
        </authorList>
    </citation>
    <scope>NUCLEOTIDE SEQUENCE</scope>
    <source>
        <strain evidence="9">Pi057C3</strain>
    </source>
</reference>
<dbReference type="GO" id="GO:0004851">
    <property type="term" value="F:uroporphyrin-III C-methyltransferase activity"/>
    <property type="evidence" value="ECO:0007669"/>
    <property type="project" value="UniProtKB-EC"/>
</dbReference>
<keyword evidence="5" id="KW-0627">Porphyrin biosynthesis</keyword>
<dbReference type="GO" id="GO:0032259">
    <property type="term" value="P:methylation"/>
    <property type="evidence" value="ECO:0007669"/>
    <property type="project" value="UniProtKB-KW"/>
</dbReference>
<comment type="similarity">
    <text evidence="6">Belongs to the precorrin methyltransferase family.</text>
</comment>
<dbReference type="EC" id="2.1.1.107" evidence="1"/>
<evidence type="ECO:0000313" key="10">
    <source>
        <dbReference type="Proteomes" id="UP001209570"/>
    </source>
</evidence>
<evidence type="ECO:0000259" key="8">
    <source>
        <dbReference type="Pfam" id="PF00590"/>
    </source>
</evidence>